<dbReference type="Proteomes" id="UP000654075">
    <property type="component" value="Unassembled WGS sequence"/>
</dbReference>
<proteinExistence type="predicted"/>
<gene>
    <name evidence="2" type="ORF">PGLA1383_LOCUS19066</name>
</gene>
<evidence type="ECO:0000256" key="1">
    <source>
        <dbReference type="SAM" id="SignalP"/>
    </source>
</evidence>
<dbReference type="EMBL" id="CAJNNV010012424">
    <property type="protein sequence ID" value="CAE8600759.1"/>
    <property type="molecule type" value="Genomic_DNA"/>
</dbReference>
<dbReference type="AlphaFoldDB" id="A0A813EJI9"/>
<name>A0A813EJI9_POLGL</name>
<accession>A0A813EJI9</accession>
<keyword evidence="3" id="KW-1185">Reference proteome</keyword>
<organism evidence="2 3">
    <name type="scientific">Polarella glacialis</name>
    <name type="common">Dinoflagellate</name>
    <dbReference type="NCBI Taxonomy" id="89957"/>
    <lineage>
        <taxon>Eukaryota</taxon>
        <taxon>Sar</taxon>
        <taxon>Alveolata</taxon>
        <taxon>Dinophyceae</taxon>
        <taxon>Suessiales</taxon>
        <taxon>Suessiaceae</taxon>
        <taxon>Polarella</taxon>
    </lineage>
</organism>
<keyword evidence="1" id="KW-0732">Signal</keyword>
<feature type="chain" id="PRO_5032380342" evidence="1">
    <location>
        <begin position="25"/>
        <end position="85"/>
    </location>
</feature>
<feature type="non-terminal residue" evidence="2">
    <location>
        <position position="1"/>
    </location>
</feature>
<comment type="caution">
    <text evidence="2">The sequence shown here is derived from an EMBL/GenBank/DDBJ whole genome shotgun (WGS) entry which is preliminary data.</text>
</comment>
<evidence type="ECO:0000313" key="2">
    <source>
        <dbReference type="EMBL" id="CAE8600759.1"/>
    </source>
</evidence>
<sequence>MFFSILGFFNLFHALFNPFQYLLGVEVLPRSIPLGDPAKRMSSKTSDEIRVTTPWCVANESRQTATLQAQVAVGRPLRQEVATGR</sequence>
<reference evidence="2" key="1">
    <citation type="submission" date="2021-02" db="EMBL/GenBank/DDBJ databases">
        <authorList>
            <person name="Dougan E. K."/>
            <person name="Rhodes N."/>
            <person name="Thang M."/>
            <person name="Chan C."/>
        </authorList>
    </citation>
    <scope>NUCLEOTIDE SEQUENCE</scope>
</reference>
<feature type="signal peptide" evidence="1">
    <location>
        <begin position="1"/>
        <end position="24"/>
    </location>
</feature>
<protein>
    <submittedName>
        <fullName evidence="2">Uncharacterized protein</fullName>
    </submittedName>
</protein>
<evidence type="ECO:0000313" key="3">
    <source>
        <dbReference type="Proteomes" id="UP000654075"/>
    </source>
</evidence>